<feature type="active site" evidence="11">
    <location>
        <position position="287"/>
    </location>
</feature>
<dbReference type="AlphaFoldDB" id="A0A431VDM1"/>
<dbReference type="GO" id="GO:0005737">
    <property type="term" value="C:cytoplasm"/>
    <property type="evidence" value="ECO:0007669"/>
    <property type="project" value="UniProtKB-SubCell"/>
</dbReference>
<keyword evidence="9 11" id="KW-0233">DNA recombination</keyword>
<dbReference type="GO" id="GO:0007059">
    <property type="term" value="P:chromosome segregation"/>
    <property type="evidence" value="ECO:0007669"/>
    <property type="project" value="UniProtKB-UniRule"/>
</dbReference>
<dbReference type="InterPro" id="IPR013762">
    <property type="entry name" value="Integrase-like_cat_sf"/>
</dbReference>
<dbReference type="InterPro" id="IPR011010">
    <property type="entry name" value="DNA_brk_join_enz"/>
</dbReference>
<dbReference type="Pfam" id="PF00589">
    <property type="entry name" value="Phage_integrase"/>
    <property type="match status" value="1"/>
</dbReference>
<dbReference type="PANTHER" id="PTHR30349">
    <property type="entry name" value="PHAGE INTEGRASE-RELATED"/>
    <property type="match status" value="1"/>
</dbReference>
<evidence type="ECO:0000256" key="3">
    <source>
        <dbReference type="ARBA" id="ARBA00015810"/>
    </source>
</evidence>
<dbReference type="InterPro" id="IPR011932">
    <property type="entry name" value="Recomb_XerD"/>
</dbReference>
<dbReference type="InterPro" id="IPR004107">
    <property type="entry name" value="Integrase_SAM-like_N"/>
</dbReference>
<evidence type="ECO:0000256" key="6">
    <source>
        <dbReference type="ARBA" id="ARBA00022829"/>
    </source>
</evidence>
<dbReference type="InterPro" id="IPR050090">
    <property type="entry name" value="Tyrosine_recombinase_XerCD"/>
</dbReference>
<feature type="domain" description="Core-binding (CB)" evidence="14">
    <location>
        <begin position="22"/>
        <end position="124"/>
    </location>
</feature>
<evidence type="ECO:0000313" key="16">
    <source>
        <dbReference type="Proteomes" id="UP000277007"/>
    </source>
</evidence>
<dbReference type="Gene3D" id="1.10.150.130">
    <property type="match status" value="1"/>
</dbReference>
<evidence type="ECO:0000256" key="7">
    <source>
        <dbReference type="ARBA" id="ARBA00022908"/>
    </source>
</evidence>
<comment type="subunit">
    <text evidence="11">Forms a cyclic heterotetrameric complex composed of two molecules of XerC and two molecules of XerD.</text>
</comment>
<keyword evidence="6 11" id="KW-0159">Chromosome partition</keyword>
<dbReference type="PROSITE" id="PS51900">
    <property type="entry name" value="CB"/>
    <property type="match status" value="1"/>
</dbReference>
<feature type="active site" description="O-(3'-phospho-DNA)-tyrosine intermediate" evidence="11">
    <location>
        <position position="322"/>
    </location>
</feature>
<comment type="caution">
    <text evidence="15">The sequence shown here is derived from an EMBL/GenBank/DDBJ whole genome shotgun (WGS) entry which is preliminary data.</text>
</comment>
<feature type="region of interest" description="Disordered" evidence="12">
    <location>
        <begin position="81"/>
        <end position="106"/>
    </location>
</feature>
<comment type="subcellular location">
    <subcellularLocation>
        <location evidence="1 11">Cytoplasm</location>
    </subcellularLocation>
</comment>
<evidence type="ECO:0000256" key="9">
    <source>
        <dbReference type="ARBA" id="ARBA00023172"/>
    </source>
</evidence>
<dbReference type="Proteomes" id="UP000277007">
    <property type="component" value="Unassembled WGS sequence"/>
</dbReference>
<evidence type="ECO:0000313" key="15">
    <source>
        <dbReference type="EMBL" id="RTR17433.1"/>
    </source>
</evidence>
<evidence type="ECO:0000256" key="2">
    <source>
        <dbReference type="ARBA" id="ARBA00010450"/>
    </source>
</evidence>
<dbReference type="EMBL" id="RXMA01000019">
    <property type="protein sequence ID" value="RTR17433.1"/>
    <property type="molecule type" value="Genomic_DNA"/>
</dbReference>
<dbReference type="GO" id="GO:0009037">
    <property type="term" value="F:tyrosine-based site-specific recombinase activity"/>
    <property type="evidence" value="ECO:0007669"/>
    <property type="project" value="UniProtKB-UniRule"/>
</dbReference>
<feature type="active site" evidence="11">
    <location>
        <position position="210"/>
    </location>
</feature>
<proteinExistence type="inferred from homology"/>
<dbReference type="GO" id="GO:0006313">
    <property type="term" value="P:DNA transposition"/>
    <property type="evidence" value="ECO:0007669"/>
    <property type="project" value="UniProtKB-UniRule"/>
</dbReference>
<dbReference type="GO" id="GO:0003677">
    <property type="term" value="F:DNA binding"/>
    <property type="evidence" value="ECO:0007669"/>
    <property type="project" value="UniProtKB-UniRule"/>
</dbReference>
<dbReference type="InterPro" id="IPR023009">
    <property type="entry name" value="Tyrosine_recombinase_XerC/XerD"/>
</dbReference>
<evidence type="ECO:0000256" key="11">
    <source>
        <dbReference type="HAMAP-Rule" id="MF_01807"/>
    </source>
</evidence>
<dbReference type="InterPro" id="IPR044068">
    <property type="entry name" value="CB"/>
</dbReference>
<dbReference type="OrthoDB" id="9801717at2"/>
<evidence type="ECO:0000259" key="13">
    <source>
        <dbReference type="PROSITE" id="PS51898"/>
    </source>
</evidence>
<feature type="active site" evidence="11">
    <location>
        <position position="313"/>
    </location>
</feature>
<dbReference type="PANTHER" id="PTHR30349:SF90">
    <property type="entry name" value="TYROSINE RECOMBINASE XERD"/>
    <property type="match status" value="1"/>
</dbReference>
<evidence type="ECO:0000256" key="5">
    <source>
        <dbReference type="ARBA" id="ARBA00022618"/>
    </source>
</evidence>
<comment type="similarity">
    <text evidence="2 11">Belongs to the 'phage' integrase family. XerD subfamily.</text>
</comment>
<name>A0A431VDM1_9PROT</name>
<gene>
    <name evidence="11" type="primary">xerD</name>
    <name evidence="15" type="ORF">EJ903_18230</name>
</gene>
<dbReference type="HAMAP" id="MF_01808">
    <property type="entry name" value="Recomb_XerC_XerD"/>
    <property type="match status" value="1"/>
</dbReference>
<comment type="function">
    <text evidence="11">Site-specific tyrosine recombinase, which acts by catalyzing the cutting and rejoining of the recombining DNA molecules. The XerC-XerD complex is essential to convert dimers of the bacterial chromosome into monomers to permit their segregation at cell division. It also contributes to the segregational stability of plasmids.</text>
</comment>
<evidence type="ECO:0000256" key="12">
    <source>
        <dbReference type="SAM" id="MobiDB-lite"/>
    </source>
</evidence>
<evidence type="ECO:0000259" key="14">
    <source>
        <dbReference type="PROSITE" id="PS51900"/>
    </source>
</evidence>
<dbReference type="SUPFAM" id="SSF56349">
    <property type="entry name" value="DNA breaking-rejoining enzymes"/>
    <property type="match status" value="1"/>
</dbReference>
<keyword evidence="16" id="KW-1185">Reference proteome</keyword>
<dbReference type="InterPro" id="IPR010998">
    <property type="entry name" value="Integrase_recombinase_N"/>
</dbReference>
<dbReference type="NCBIfam" id="NF001399">
    <property type="entry name" value="PRK00283.1"/>
    <property type="match status" value="1"/>
</dbReference>
<keyword evidence="10 11" id="KW-0131">Cell cycle</keyword>
<sequence>MIKPPASAPAKRRGRPAKPRPLPVSPHLDAFLDMLTAERGAAANTRMAYERDLTDLGRWLGQRGTPLDRAGTDDLRAYLAAQSGSPDESSSGRMAKGDSSVDPASPRTLARRLSAMRQFFRFLVSEGLRVDDPASALDSPKLGRPLPKILTEAEVGAMIATAEARGGPEGLRLVALLEVLYATGLRVSELVGLPMTAILRDGRGLVVRGKGGKERLVPLSDPALAALVAYLPLRGHFVVPGREAAQTPFLFPSRSSTDGHLTRQRFAQLLKDLALAANIDPDKVSPHVLRHAFATHLLDHGADLRSVQKMLGHADIATTQIYTHVVTERLRAVMQEHHPLARRVVGDVGDGFDTDEHR</sequence>
<evidence type="ECO:0000256" key="1">
    <source>
        <dbReference type="ARBA" id="ARBA00004496"/>
    </source>
</evidence>
<dbReference type="CDD" id="cd00798">
    <property type="entry name" value="INT_XerDC_C"/>
    <property type="match status" value="1"/>
</dbReference>
<reference evidence="15 16" key="1">
    <citation type="submission" date="2018-12" db="EMBL/GenBank/DDBJ databases">
        <authorList>
            <person name="Yang Y."/>
        </authorList>
    </citation>
    <scope>NUCLEOTIDE SEQUENCE [LARGE SCALE GENOMIC DNA]</scope>
    <source>
        <strain evidence="15 16">L-25-5w-1</strain>
    </source>
</reference>
<feature type="domain" description="Tyr recombinase" evidence="13">
    <location>
        <begin position="145"/>
        <end position="335"/>
    </location>
</feature>
<dbReference type="InterPro" id="IPR002104">
    <property type="entry name" value="Integrase_catalytic"/>
</dbReference>
<dbReference type="GO" id="GO:0051301">
    <property type="term" value="P:cell division"/>
    <property type="evidence" value="ECO:0007669"/>
    <property type="project" value="UniProtKB-KW"/>
</dbReference>
<feature type="region of interest" description="Disordered" evidence="12">
    <location>
        <begin position="1"/>
        <end position="26"/>
    </location>
</feature>
<dbReference type="RefSeq" id="WP_126618094.1">
    <property type="nucleotide sequence ID" value="NZ_JBHUCY010000031.1"/>
</dbReference>
<dbReference type="Gene3D" id="1.10.443.10">
    <property type="entry name" value="Intergrase catalytic core"/>
    <property type="match status" value="1"/>
</dbReference>
<evidence type="ECO:0000256" key="8">
    <source>
        <dbReference type="ARBA" id="ARBA00023125"/>
    </source>
</evidence>
<keyword evidence="8 11" id="KW-0238">DNA-binding</keyword>
<keyword evidence="7 11" id="KW-0229">DNA integration</keyword>
<dbReference type="Pfam" id="PF02899">
    <property type="entry name" value="Phage_int_SAM_1"/>
    <property type="match status" value="1"/>
</dbReference>
<protein>
    <recommendedName>
        <fullName evidence="3 11">Tyrosine recombinase XerD</fullName>
    </recommendedName>
</protein>
<evidence type="ECO:0000256" key="10">
    <source>
        <dbReference type="ARBA" id="ARBA00023306"/>
    </source>
</evidence>
<organism evidence="15 16">
    <name type="scientific">Azospirillum griseum</name>
    <dbReference type="NCBI Taxonomy" id="2496639"/>
    <lineage>
        <taxon>Bacteria</taxon>
        <taxon>Pseudomonadati</taxon>
        <taxon>Pseudomonadota</taxon>
        <taxon>Alphaproteobacteria</taxon>
        <taxon>Rhodospirillales</taxon>
        <taxon>Azospirillaceae</taxon>
        <taxon>Azospirillum</taxon>
    </lineage>
</organism>
<evidence type="ECO:0000256" key="4">
    <source>
        <dbReference type="ARBA" id="ARBA00022490"/>
    </source>
</evidence>
<dbReference type="PROSITE" id="PS51898">
    <property type="entry name" value="TYR_RECOMBINASE"/>
    <property type="match status" value="1"/>
</dbReference>
<keyword evidence="5 11" id="KW-0132">Cell division</keyword>
<accession>A0A431VDM1</accession>
<feature type="active site" evidence="11">
    <location>
        <position position="186"/>
    </location>
</feature>
<feature type="active site" evidence="11">
    <location>
        <position position="290"/>
    </location>
</feature>
<feature type="compositionally biased region" description="Polar residues" evidence="12">
    <location>
        <begin position="82"/>
        <end position="92"/>
    </location>
</feature>
<keyword evidence="4 11" id="KW-0963">Cytoplasm</keyword>
<dbReference type="HAMAP" id="MF_01807">
    <property type="entry name" value="Recomb_XerD"/>
    <property type="match status" value="1"/>
</dbReference>